<keyword evidence="1" id="KW-0175">Coiled coil</keyword>
<feature type="region of interest" description="Disordered" evidence="2">
    <location>
        <begin position="331"/>
        <end position="380"/>
    </location>
</feature>
<evidence type="ECO:0000256" key="2">
    <source>
        <dbReference type="SAM" id="MobiDB-lite"/>
    </source>
</evidence>
<name>A0A0F7VCX5_TOXGV</name>
<dbReference type="EMBL" id="LN714501">
    <property type="protein sequence ID" value="CEL77850.1"/>
    <property type="molecule type" value="Genomic_DNA"/>
</dbReference>
<protein>
    <submittedName>
        <fullName evidence="3">Uncharacterized protein</fullName>
    </submittedName>
</protein>
<feature type="compositionally biased region" description="Basic and acidic residues" evidence="2">
    <location>
        <begin position="331"/>
        <end position="341"/>
    </location>
</feature>
<feature type="compositionally biased region" description="Low complexity" evidence="2">
    <location>
        <begin position="72"/>
        <end position="83"/>
    </location>
</feature>
<gene>
    <name evidence="3" type="ORF">BN1205_101820</name>
</gene>
<proteinExistence type="predicted"/>
<organism evidence="3">
    <name type="scientific">Toxoplasma gondii (strain ATCC 50861 / VEG)</name>
    <dbReference type="NCBI Taxonomy" id="432359"/>
    <lineage>
        <taxon>Eukaryota</taxon>
        <taxon>Sar</taxon>
        <taxon>Alveolata</taxon>
        <taxon>Apicomplexa</taxon>
        <taxon>Conoidasida</taxon>
        <taxon>Coccidia</taxon>
        <taxon>Eucoccidiorida</taxon>
        <taxon>Eimeriorina</taxon>
        <taxon>Sarcocystidae</taxon>
        <taxon>Toxoplasma</taxon>
    </lineage>
</organism>
<reference evidence="3" key="1">
    <citation type="journal article" date="2015" name="PLoS ONE">
        <title>Comprehensive Evaluation of Toxoplasma gondii VEG and Neospora caninum LIV Genomes with Tachyzoite Stage Transcriptome and Proteome Defines Novel Transcript Features.</title>
        <authorList>
            <person name="Ramaprasad A."/>
            <person name="Mourier T."/>
            <person name="Naeem R."/>
            <person name="Malas T.B."/>
            <person name="Moussa E."/>
            <person name="Panigrahi A."/>
            <person name="Vermont S.J."/>
            <person name="Otto T.D."/>
            <person name="Wastling J."/>
            <person name="Pain A."/>
        </authorList>
    </citation>
    <scope>NUCLEOTIDE SEQUENCE</scope>
    <source>
        <strain evidence="3">VEG</strain>
    </source>
</reference>
<dbReference type="AlphaFoldDB" id="A0A0F7VCX5"/>
<evidence type="ECO:0000256" key="1">
    <source>
        <dbReference type="SAM" id="Coils"/>
    </source>
</evidence>
<sequence length="380" mass="41945">MKTASVRWESRVCCTLVWIVVVVLSFATSYSPLFTAKSQPSTPDKSSQSRAYRKKAVLFHHSRDQPWPGKVPTQTHPPTTAQANAVDWVGSRPRALASFDGRDTTNNGEDSNERPSREQHPSVAPSREGSPRQSQAVAGPSSGEPIRPSPLRPVQPAIHFQSLFFGGAAVSPGPLRGATPPPMPPPAPLLPPRLCRQCRWDENKLAELDGEFRAGQQDMREAVQQQQRLQQMRQRLSVPSGGIAVSPEELSVLDAIIQESARNIEMLEQKNRLLRETRYLLLHLMRARHGRQQRSETRRRMTALARLFGGVVGAAWQARLLGAQYQADDRAAAFEQQREEPGAPAGANQPQPDQGGGNAQALPRNEPPRQNALRRGRPGP</sequence>
<accession>A0A0F7VCX5</accession>
<feature type="compositionally biased region" description="Pro residues" evidence="2">
    <location>
        <begin position="179"/>
        <end position="190"/>
    </location>
</feature>
<evidence type="ECO:0000313" key="3">
    <source>
        <dbReference type="EMBL" id="CEL77850.1"/>
    </source>
</evidence>
<feature type="region of interest" description="Disordered" evidence="2">
    <location>
        <begin position="171"/>
        <end position="190"/>
    </location>
</feature>
<feature type="compositionally biased region" description="Low complexity" evidence="2">
    <location>
        <begin position="342"/>
        <end position="353"/>
    </location>
</feature>
<feature type="compositionally biased region" description="Basic and acidic residues" evidence="2">
    <location>
        <begin position="111"/>
        <end position="120"/>
    </location>
</feature>
<feature type="region of interest" description="Disordered" evidence="2">
    <location>
        <begin position="61"/>
        <end position="153"/>
    </location>
</feature>
<feature type="coiled-coil region" evidence="1">
    <location>
        <begin position="250"/>
        <end position="277"/>
    </location>
</feature>